<dbReference type="SUPFAM" id="SSF47473">
    <property type="entry name" value="EF-hand"/>
    <property type="match status" value="1"/>
</dbReference>
<dbReference type="PROSITE" id="PS00018">
    <property type="entry name" value="EF_HAND_1"/>
    <property type="match status" value="2"/>
</dbReference>
<feature type="transmembrane region" description="Helical" evidence="4">
    <location>
        <begin position="1531"/>
        <end position="1551"/>
    </location>
</feature>
<keyword evidence="4" id="KW-0472">Membrane</keyword>
<dbReference type="Proteomes" id="UP001165060">
    <property type="component" value="Unassembled WGS sequence"/>
</dbReference>
<dbReference type="CDD" id="cd00041">
    <property type="entry name" value="CUB"/>
    <property type="match status" value="3"/>
</dbReference>
<gene>
    <name evidence="7" type="ORF">TeGR_g8922</name>
</gene>
<feature type="transmembrane region" description="Helical" evidence="4">
    <location>
        <begin position="962"/>
        <end position="981"/>
    </location>
</feature>
<proteinExistence type="predicted"/>
<keyword evidence="8" id="KW-1185">Reference proteome</keyword>
<dbReference type="SUPFAM" id="SSF49854">
    <property type="entry name" value="Spermadhesin, CUB domain"/>
    <property type="match status" value="3"/>
</dbReference>
<comment type="caution">
    <text evidence="7">The sequence shown here is derived from an EMBL/GenBank/DDBJ whole genome shotgun (WGS) entry which is preliminary data.</text>
</comment>
<accession>A0ABQ6M8T7</accession>
<feature type="domain" description="CUB" evidence="5">
    <location>
        <begin position="278"/>
        <end position="441"/>
    </location>
</feature>
<reference evidence="7 8" key="1">
    <citation type="journal article" date="2023" name="Commun. Biol.">
        <title>Genome analysis of Parmales, the sister group of diatoms, reveals the evolutionary specialization of diatoms from phago-mixotrophs to photoautotrophs.</title>
        <authorList>
            <person name="Ban H."/>
            <person name="Sato S."/>
            <person name="Yoshikawa S."/>
            <person name="Yamada K."/>
            <person name="Nakamura Y."/>
            <person name="Ichinomiya M."/>
            <person name="Sato N."/>
            <person name="Blanc-Mathieu R."/>
            <person name="Endo H."/>
            <person name="Kuwata A."/>
            <person name="Ogata H."/>
        </authorList>
    </citation>
    <scope>NUCLEOTIDE SEQUENCE [LARGE SCALE GENOMIC DNA]</scope>
</reference>
<feature type="domain" description="EF-hand" evidence="6">
    <location>
        <begin position="839"/>
        <end position="874"/>
    </location>
</feature>
<dbReference type="PROSITE" id="PS01180">
    <property type="entry name" value="CUB"/>
    <property type="match status" value="3"/>
</dbReference>
<evidence type="ECO:0000313" key="7">
    <source>
        <dbReference type="EMBL" id="GMI21850.1"/>
    </source>
</evidence>
<sequence length="1705" mass="188456">AGEDYVDNMACSWIIEAPEGFNVYLSFLSAEFETGCFDRITVRDGDTEQSSVRAYVCAPTSDEPGAESVQVPSIKSSGNKMFVNFQTDEMMTSGGFEAVVIAVVAPVEEVVEEEEEEEEVVDEEGPDDDVVEFVPECHGVVELGPAASATGTIASGYLSMETQELGLYEANKECVWHFTARKGYVIEFEFVSFELEQERLCRYDSLKIADTDTNYADHFVTECGSGIKPTFTSKSNSVAVTFKSDDSQHFSGFTLKYAAMELPPQLPTRRLADAYASCSMASSEETTFVLGDQLGWKGMITDGNADSYSPKLGYGDPDADDYKPPCEWTIELADDHKDTHGIKLDFDSFHVEGGEEPEPCIYDYVSVFNEEDDLLAKLCGRKNSVDGFIYSTCSEGLVCMQNKFTGPSPSVIYTRTSKMRVEFHTDDTLHLSGFVANFKGVSLDKFPAAFAEHDTVTWQYGEWSRCEPKRFGFNEGEKTREVWCGPPDGMNAGNFDGLTDYGACITNHDNMDMTGAIGPDEAPLVETWPTGAMPATHYACLVSGSSLRWTGIYDIENDIGCDTGKSCCFQNQYKVQQKNSDQKNSIVMSALQGEGPESKCQPFAGDSVDFGTGETIRFTLDGNSDSASNEGNFIIYGVRYAAKKSGAFMEFDGVDECVQDSPDAECGTSLGRCVDGECVPSQISAALFFTFLGIEAAVIVGLMVLWSIKNSVSGDKAKNNALKNLQKSNAGMNDLNDLLAKKMEREKLKAAEAKAAKKRGHGLKRLASNDDMSLLEGEDFDAFEGVDLCGMQKLNKIDPRDPADRRILQAFQKADSDNSGFIDCDELLRAMIETTGKPWTATQIQKIMDEFDDSGDGELGVEEFKLFVNSTAGGSLNTNRNKYTIDDYNAEWVAPSMAEAIAYSKRDLPKCPPGMGEEIWAREPWIFRKIWSDPDFELRPIFSTDIDDCDYGVGISLYFKNLLFLFYMLFGGFLLVLPIIFSNMKNQNSSLAWQLQGSYVSSESLSLQAGFTDLAICGLLTLFLVLADDKEKKLIAKIDAGIQTPGDYTLVLKGAPPTSEVSVGKWRKYFEEITKDMTRVKEDYVEEDQPFVQDGDKEDGKVVSITFCVKGARQIYNMVEKRRGLEAKLYALVRGKKKKDPDYKLPHASKANPPPPLLAMLGMGMTPEFLLTVIDELDQKIDALQTSTTPIKGSRMFVTFDTELALDTACATSFSVKGPTGKYPKVKQSCEASDLIYSNIAVGIWNRRWREILGYLLCGGFTFGSLMVLVWLNDLRPSSDGPAITGGEVPTLLWYKNQALDPSYQGFAVAGTNAFLKVFCVFWAKNMELPLTYSDQQYSLMTKLTAARVFNTAILLLFTCAKADNATATSLFLNTEFVAKIQTTIQADITLSAGRLINPAILLKRLVLSRGAKPCQDALNACFDPQPWDLAERYSDSIKTLFLCLFYVSILPTGLAYGFFAFGLAYLTDKVCILRVWERPPELDYKMSVTARYVLEWTLVAHLYITWQLYRQWPFVEIDTKMGPAIYTAEQAVLVYVYGFAVLGSAAFFAAKQFGNFLVGTITDMIGEQRCSQNCIVKFFTCLQPPEQKFHLDRYSQLPGYGLASYNPHPAKETAADFEAFHVLNKAESDVKKREKILAPKIVAFMPKSEPNPNSGVNKIVEVAETGAVSEEQKYEGVPTATVTPGGDVEMTDIAVKADAAESAL</sequence>
<protein>
    <recommendedName>
        <fullName evidence="9">Calmodulin</fullName>
    </recommendedName>
</protein>
<dbReference type="InterPro" id="IPR000859">
    <property type="entry name" value="CUB_dom"/>
</dbReference>
<dbReference type="Gene3D" id="2.60.120.290">
    <property type="entry name" value="Spermadhesin, CUB domain"/>
    <property type="match status" value="3"/>
</dbReference>
<keyword evidence="2" id="KW-0106">Calcium</keyword>
<keyword evidence="1" id="KW-0677">Repeat</keyword>
<evidence type="ECO:0000256" key="2">
    <source>
        <dbReference type="ARBA" id="ARBA00022837"/>
    </source>
</evidence>
<evidence type="ECO:0000256" key="1">
    <source>
        <dbReference type="ARBA" id="ARBA00022737"/>
    </source>
</evidence>
<dbReference type="InterPro" id="IPR011992">
    <property type="entry name" value="EF-hand-dom_pair"/>
</dbReference>
<dbReference type="Pfam" id="PF13499">
    <property type="entry name" value="EF-hand_7"/>
    <property type="match status" value="1"/>
</dbReference>
<feature type="transmembrane region" description="Helical" evidence="4">
    <location>
        <begin position="1441"/>
        <end position="1467"/>
    </location>
</feature>
<evidence type="ECO:0008006" key="9">
    <source>
        <dbReference type="Google" id="ProtNLM"/>
    </source>
</evidence>
<feature type="domain" description="CUB" evidence="5">
    <location>
        <begin position="137"/>
        <end position="260"/>
    </location>
</feature>
<dbReference type="InterPro" id="IPR018247">
    <property type="entry name" value="EF_Hand_1_Ca_BS"/>
</dbReference>
<organism evidence="7 8">
    <name type="scientific">Tetraparma gracilis</name>
    <dbReference type="NCBI Taxonomy" id="2962635"/>
    <lineage>
        <taxon>Eukaryota</taxon>
        <taxon>Sar</taxon>
        <taxon>Stramenopiles</taxon>
        <taxon>Ochrophyta</taxon>
        <taxon>Bolidophyceae</taxon>
        <taxon>Parmales</taxon>
        <taxon>Triparmaceae</taxon>
        <taxon>Tetraparma</taxon>
    </lineage>
</organism>
<feature type="transmembrane region" description="Helical" evidence="4">
    <location>
        <begin position="1304"/>
        <end position="1324"/>
    </location>
</feature>
<dbReference type="PROSITE" id="PS50222">
    <property type="entry name" value="EF_HAND_2"/>
    <property type="match status" value="2"/>
</dbReference>
<dbReference type="CDD" id="cd00051">
    <property type="entry name" value="EFh"/>
    <property type="match status" value="1"/>
</dbReference>
<dbReference type="SMART" id="SM00054">
    <property type="entry name" value="EFh"/>
    <property type="match status" value="2"/>
</dbReference>
<evidence type="ECO:0000259" key="5">
    <source>
        <dbReference type="PROSITE" id="PS01180"/>
    </source>
</evidence>
<keyword evidence="3" id="KW-1015">Disulfide bond</keyword>
<dbReference type="PANTHER" id="PTHR24251:SF30">
    <property type="entry name" value="MEMBRANE FRIZZLED-RELATED PROTEIN"/>
    <property type="match status" value="1"/>
</dbReference>
<evidence type="ECO:0000256" key="3">
    <source>
        <dbReference type="ARBA" id="ARBA00023157"/>
    </source>
</evidence>
<dbReference type="PANTHER" id="PTHR24251">
    <property type="entry name" value="OVOCHYMASE-RELATED"/>
    <property type="match status" value="1"/>
</dbReference>
<dbReference type="InterPro" id="IPR002048">
    <property type="entry name" value="EF_hand_dom"/>
</dbReference>
<keyword evidence="4" id="KW-1133">Transmembrane helix</keyword>
<feature type="transmembrane region" description="Helical" evidence="4">
    <location>
        <begin position="1487"/>
        <end position="1510"/>
    </location>
</feature>
<keyword evidence="4" id="KW-0812">Transmembrane</keyword>
<feature type="transmembrane region" description="Helical" evidence="4">
    <location>
        <begin position="1252"/>
        <end position="1272"/>
    </location>
</feature>
<evidence type="ECO:0000313" key="8">
    <source>
        <dbReference type="Proteomes" id="UP001165060"/>
    </source>
</evidence>
<feature type="domain" description="CUB" evidence="5">
    <location>
        <begin position="1"/>
        <end position="103"/>
    </location>
</feature>
<dbReference type="InterPro" id="IPR035914">
    <property type="entry name" value="Sperma_CUB_dom_sf"/>
</dbReference>
<dbReference type="SMART" id="SM00042">
    <property type="entry name" value="CUB"/>
    <property type="match status" value="3"/>
</dbReference>
<feature type="non-terminal residue" evidence="7">
    <location>
        <position position="1"/>
    </location>
</feature>
<evidence type="ECO:0000256" key="4">
    <source>
        <dbReference type="SAM" id="Phobius"/>
    </source>
</evidence>
<feature type="domain" description="EF-hand" evidence="6">
    <location>
        <begin position="802"/>
        <end position="837"/>
    </location>
</feature>
<dbReference type="Gene3D" id="1.10.238.10">
    <property type="entry name" value="EF-hand"/>
    <property type="match status" value="1"/>
</dbReference>
<feature type="transmembrane region" description="Helical" evidence="4">
    <location>
        <begin position="1005"/>
        <end position="1027"/>
    </location>
</feature>
<dbReference type="Pfam" id="PF00431">
    <property type="entry name" value="CUB"/>
    <property type="match status" value="3"/>
</dbReference>
<name>A0ABQ6M8T7_9STRA</name>
<dbReference type="EMBL" id="BRYB01001266">
    <property type="protein sequence ID" value="GMI21850.1"/>
    <property type="molecule type" value="Genomic_DNA"/>
</dbReference>
<feature type="transmembrane region" description="Helical" evidence="4">
    <location>
        <begin position="686"/>
        <end position="708"/>
    </location>
</feature>
<evidence type="ECO:0000259" key="6">
    <source>
        <dbReference type="PROSITE" id="PS50222"/>
    </source>
</evidence>